<feature type="transmembrane region" description="Helical" evidence="1">
    <location>
        <begin position="57"/>
        <end position="80"/>
    </location>
</feature>
<organism evidence="2 3">
    <name type="scientific">Parastrongyloides trichosuri</name>
    <name type="common">Possum-specific nematode worm</name>
    <dbReference type="NCBI Taxonomy" id="131310"/>
    <lineage>
        <taxon>Eukaryota</taxon>
        <taxon>Metazoa</taxon>
        <taxon>Ecdysozoa</taxon>
        <taxon>Nematoda</taxon>
        <taxon>Chromadorea</taxon>
        <taxon>Rhabditida</taxon>
        <taxon>Tylenchina</taxon>
        <taxon>Panagrolaimomorpha</taxon>
        <taxon>Strongyloidoidea</taxon>
        <taxon>Strongyloididae</taxon>
        <taxon>Parastrongyloides</taxon>
    </lineage>
</organism>
<evidence type="ECO:0000313" key="3">
    <source>
        <dbReference type="WBParaSite" id="PTRK_0001747966.1"/>
    </source>
</evidence>
<dbReference type="Proteomes" id="UP000038045">
    <property type="component" value="Unplaced"/>
</dbReference>
<accession>A0A0N5A6C9</accession>
<feature type="transmembrane region" description="Helical" evidence="1">
    <location>
        <begin position="24"/>
        <end position="45"/>
    </location>
</feature>
<evidence type="ECO:0000256" key="1">
    <source>
        <dbReference type="SAM" id="Phobius"/>
    </source>
</evidence>
<reference evidence="3" key="1">
    <citation type="submission" date="2017-02" db="UniProtKB">
        <authorList>
            <consortium name="WormBaseParasite"/>
        </authorList>
    </citation>
    <scope>IDENTIFICATION</scope>
</reference>
<keyword evidence="1" id="KW-0812">Transmembrane</keyword>
<dbReference type="SUPFAM" id="SSF81321">
    <property type="entry name" value="Family A G protein-coupled receptor-like"/>
    <property type="match status" value="1"/>
</dbReference>
<feature type="transmembrane region" description="Helical" evidence="1">
    <location>
        <begin position="143"/>
        <end position="166"/>
    </location>
</feature>
<keyword evidence="1" id="KW-1133">Transmembrane helix</keyword>
<feature type="transmembrane region" description="Helical" evidence="1">
    <location>
        <begin position="100"/>
        <end position="122"/>
    </location>
</feature>
<name>A0A0N5A6C9_PARTI</name>
<keyword evidence="1" id="KW-0472">Membrane</keyword>
<feature type="transmembrane region" description="Helical" evidence="1">
    <location>
        <begin position="186"/>
        <end position="212"/>
    </location>
</feature>
<evidence type="ECO:0000313" key="2">
    <source>
        <dbReference type="Proteomes" id="UP000038045"/>
    </source>
</evidence>
<dbReference type="AlphaFoldDB" id="A0A0N5A6C9"/>
<keyword evidence="2" id="KW-1185">Reference proteome</keyword>
<protein>
    <submittedName>
        <fullName evidence="3">7TM_GPCR_Srx domain-containing protein</fullName>
    </submittedName>
</protein>
<sequence>MTIQFLNFNGSIVVVESSLPIYDLIALTIQLLCFLLYILIVIYLVKKLVTSREDFLPSFDIHFVANFFLDISQCASIAFLKVFNHWGFFTSFFISNHTTSYLFVFGYIFVLGSLIGNIIMLINRYCALFHPVFYGTKWVGKACYIIIFFQYAFSFGIFSFNFIIGAEVVYLGDSKIFTFALRNNKAAIITNGVIAFSAFIGTILSIIFNIIIGKKYNQIIGGLNSKYEKSKQLTLVINMIWWFKLKI</sequence>
<proteinExistence type="predicted"/>
<dbReference type="WBParaSite" id="PTRK_0001747966.1">
    <property type="protein sequence ID" value="PTRK_0001747966.1"/>
    <property type="gene ID" value="PTRK_0001747966"/>
</dbReference>